<dbReference type="Proteomes" id="UP001596380">
    <property type="component" value="Unassembled WGS sequence"/>
</dbReference>
<dbReference type="InterPro" id="IPR036513">
    <property type="entry name" value="STAS_dom_sf"/>
</dbReference>
<dbReference type="RefSeq" id="WP_160820249.1">
    <property type="nucleotide sequence ID" value="NZ_JBHSXE010000001.1"/>
</dbReference>
<dbReference type="CDD" id="cd07043">
    <property type="entry name" value="STAS_anti-anti-sigma_factors"/>
    <property type="match status" value="1"/>
</dbReference>
<protein>
    <submittedName>
        <fullName evidence="2">STAS domain-containing protein</fullName>
    </submittedName>
</protein>
<comment type="caution">
    <text evidence="2">The sequence shown here is derived from an EMBL/GenBank/DDBJ whole genome shotgun (WGS) entry which is preliminary data.</text>
</comment>
<name>A0ABW2CRY0_9ACTN</name>
<feature type="domain" description="STAS" evidence="1">
    <location>
        <begin position="4"/>
        <end position="120"/>
    </location>
</feature>
<dbReference type="Gene3D" id="3.30.750.24">
    <property type="entry name" value="STAS domain"/>
    <property type="match status" value="1"/>
</dbReference>
<gene>
    <name evidence="2" type="ORF">ACFQKB_32740</name>
</gene>
<dbReference type="PROSITE" id="PS50801">
    <property type="entry name" value="STAS"/>
    <property type="match status" value="1"/>
</dbReference>
<dbReference type="InterPro" id="IPR002645">
    <property type="entry name" value="STAS_dom"/>
</dbReference>
<dbReference type="Pfam" id="PF01740">
    <property type="entry name" value="STAS"/>
    <property type="match status" value="1"/>
</dbReference>
<evidence type="ECO:0000313" key="3">
    <source>
        <dbReference type="Proteomes" id="UP001596380"/>
    </source>
</evidence>
<accession>A0ABW2CRY0</accession>
<evidence type="ECO:0000313" key="2">
    <source>
        <dbReference type="EMBL" id="MFC6884566.1"/>
    </source>
</evidence>
<reference evidence="3" key="1">
    <citation type="journal article" date="2019" name="Int. J. Syst. Evol. Microbiol.">
        <title>The Global Catalogue of Microorganisms (GCM) 10K type strain sequencing project: providing services to taxonomists for standard genome sequencing and annotation.</title>
        <authorList>
            <consortium name="The Broad Institute Genomics Platform"/>
            <consortium name="The Broad Institute Genome Sequencing Center for Infectious Disease"/>
            <person name="Wu L."/>
            <person name="Ma J."/>
        </authorList>
    </citation>
    <scope>NUCLEOTIDE SEQUENCE [LARGE SCALE GENOMIC DNA]</scope>
    <source>
        <strain evidence="3">JCM 3369</strain>
    </source>
</reference>
<keyword evidence="3" id="KW-1185">Reference proteome</keyword>
<dbReference type="SUPFAM" id="SSF52091">
    <property type="entry name" value="SpoIIaa-like"/>
    <property type="match status" value="1"/>
</dbReference>
<proteinExistence type="predicted"/>
<evidence type="ECO:0000259" key="1">
    <source>
        <dbReference type="PROSITE" id="PS50801"/>
    </source>
</evidence>
<organism evidence="2 3">
    <name type="scientific">Actinomadura yumaensis</name>
    <dbReference type="NCBI Taxonomy" id="111807"/>
    <lineage>
        <taxon>Bacteria</taxon>
        <taxon>Bacillati</taxon>
        <taxon>Actinomycetota</taxon>
        <taxon>Actinomycetes</taxon>
        <taxon>Streptosporangiales</taxon>
        <taxon>Thermomonosporaceae</taxon>
        <taxon>Actinomadura</taxon>
    </lineage>
</organism>
<dbReference type="EMBL" id="JBHSXS010000028">
    <property type="protein sequence ID" value="MFC6884566.1"/>
    <property type="molecule type" value="Genomic_DNA"/>
</dbReference>
<sequence>MDGLSLSSHYAGDALTVTVAGDLDLIAARRLLSWAEESLARFATPDGERGDDGRDAGERFSQLVVEVSGVAFIDAAGLGALVALQNRAARHQVQVLLKAAPAPVQRLLALTRMQDHFTLR</sequence>